<keyword evidence="5" id="KW-1185">Reference proteome</keyword>
<dbReference type="InterPro" id="IPR004437">
    <property type="entry name" value="ParB/RepB/Spo0J"/>
</dbReference>
<proteinExistence type="inferred from homology"/>
<dbReference type="InterPro" id="IPR003115">
    <property type="entry name" value="ParB_N"/>
</dbReference>
<dbReference type="FunFam" id="3.90.1530.30:FF:000001">
    <property type="entry name" value="Chromosome partitioning protein ParB"/>
    <property type="match status" value="1"/>
</dbReference>
<protein>
    <submittedName>
        <fullName evidence="4">ParB/RepB/Spo0J family partition protein</fullName>
    </submittedName>
</protein>
<reference evidence="4 5" key="1">
    <citation type="journal article" date="2021" name="Int. J. Syst. Evol. Microbiol.">
        <title>Amazonocrinis nigriterrae gen. nov., sp. nov., Atlanticothrix silvestris gen. nov., sp. nov. and Dendronalium phyllosphericum gen. nov., sp. nov., nostocacean cyanobacteria from Brazilian environments.</title>
        <authorList>
            <person name="Alvarenga D.O."/>
            <person name="Andreote A.P.D."/>
            <person name="Branco L.H.Z."/>
            <person name="Delbaje E."/>
            <person name="Cruz R.B."/>
            <person name="Varani A.M."/>
            <person name="Fiore M.F."/>
        </authorList>
    </citation>
    <scope>NUCLEOTIDE SEQUENCE [LARGE SCALE GENOMIC DNA]</scope>
    <source>
        <strain evidence="4 5">CENA369</strain>
    </source>
</reference>
<comment type="caution">
    <text evidence="4">The sequence shown here is derived from an EMBL/GenBank/DDBJ whole genome shotgun (WGS) entry which is preliminary data.</text>
</comment>
<dbReference type="InterPro" id="IPR050336">
    <property type="entry name" value="Chromosome_partition/occlusion"/>
</dbReference>
<dbReference type="Pfam" id="PF02195">
    <property type="entry name" value="ParB_N"/>
    <property type="match status" value="1"/>
</dbReference>
<dbReference type="GO" id="GO:0005694">
    <property type="term" value="C:chromosome"/>
    <property type="evidence" value="ECO:0007669"/>
    <property type="project" value="TreeGrafter"/>
</dbReference>
<feature type="domain" description="ParB-like N-terminal" evidence="3">
    <location>
        <begin position="32"/>
        <end position="122"/>
    </location>
</feature>
<dbReference type="Proteomes" id="UP000662314">
    <property type="component" value="Unassembled WGS sequence"/>
</dbReference>
<dbReference type="AlphaFoldDB" id="A0A8J7LEH9"/>
<evidence type="ECO:0000259" key="3">
    <source>
        <dbReference type="SMART" id="SM00470"/>
    </source>
</evidence>
<dbReference type="InterPro" id="IPR036086">
    <property type="entry name" value="ParB/Sulfiredoxin_sf"/>
</dbReference>
<dbReference type="EMBL" id="JAECZA010000092">
    <property type="protein sequence ID" value="MBH8574957.1"/>
    <property type="molecule type" value="Genomic_DNA"/>
</dbReference>
<evidence type="ECO:0000313" key="4">
    <source>
        <dbReference type="EMBL" id="MBH8574957.1"/>
    </source>
</evidence>
<keyword evidence="2" id="KW-0238">DNA-binding</keyword>
<evidence type="ECO:0000256" key="2">
    <source>
        <dbReference type="ARBA" id="ARBA00023125"/>
    </source>
</evidence>
<dbReference type="SUPFAM" id="SSF109709">
    <property type="entry name" value="KorB DNA-binding domain-like"/>
    <property type="match status" value="1"/>
</dbReference>
<dbReference type="SUPFAM" id="SSF110849">
    <property type="entry name" value="ParB/Sulfiredoxin"/>
    <property type="match status" value="1"/>
</dbReference>
<dbReference type="SMART" id="SM00470">
    <property type="entry name" value="ParB"/>
    <property type="match status" value="1"/>
</dbReference>
<dbReference type="GO" id="GO:0007059">
    <property type="term" value="P:chromosome segregation"/>
    <property type="evidence" value="ECO:0007669"/>
    <property type="project" value="TreeGrafter"/>
</dbReference>
<dbReference type="Gene3D" id="3.90.1530.30">
    <property type="match status" value="1"/>
</dbReference>
<dbReference type="InterPro" id="IPR041468">
    <property type="entry name" value="HTH_ParB/Spo0J"/>
</dbReference>
<gene>
    <name evidence="4" type="ORF">I8752_18435</name>
</gene>
<name>A0A8J7LEH9_9NOST</name>
<evidence type="ECO:0000256" key="1">
    <source>
        <dbReference type="ARBA" id="ARBA00006295"/>
    </source>
</evidence>
<evidence type="ECO:0000313" key="5">
    <source>
        <dbReference type="Proteomes" id="UP000662314"/>
    </source>
</evidence>
<accession>A0A8J7LEH9</accession>
<dbReference type="Pfam" id="PF17762">
    <property type="entry name" value="HTH_ParB"/>
    <property type="match status" value="1"/>
</dbReference>
<dbReference type="RefSeq" id="WP_214433757.1">
    <property type="nucleotide sequence ID" value="NZ_CAWPUQ010000331.1"/>
</dbReference>
<sequence length="316" mass="35623">MNSKKRTTQPYQIKGVDALFGSDEPRNESAAVLISIEQIVLPQQQPRRYFAPQSMHDLVESIKLYGILQPLLVRPQKDGKYELVAGERRFQAAKTVQLESVPAVIRQMTDVEAFELALSENLQREDLNPVEETEGIVALLALKLNQTAESVIALLTSAAHPEREAVDNVIHSPEWQTLLEVFNSIGKFSPESFRTNRLPLLKLPQDIMEALRSGMIEYTKAKVIARVKDESLRASLLDDAIQNDLSLSQIKERLAVIKAETTGVLEKKSSDIKKQIDEAYTKVKKSKVWDNPKKQKRLQKLLAELEALIVEESNDS</sequence>
<dbReference type="PANTHER" id="PTHR33375:SF7">
    <property type="entry name" value="CHROMOSOME 2-PARTITIONING PROTEIN PARB-RELATED"/>
    <property type="match status" value="1"/>
</dbReference>
<dbReference type="NCBIfam" id="TIGR00180">
    <property type="entry name" value="parB_part"/>
    <property type="match status" value="1"/>
</dbReference>
<dbReference type="GO" id="GO:0003677">
    <property type="term" value="F:DNA binding"/>
    <property type="evidence" value="ECO:0007669"/>
    <property type="project" value="UniProtKB-KW"/>
</dbReference>
<dbReference type="CDD" id="cd16393">
    <property type="entry name" value="SPO0J_N"/>
    <property type="match status" value="1"/>
</dbReference>
<dbReference type="Gene3D" id="1.10.10.2830">
    <property type="match status" value="1"/>
</dbReference>
<comment type="similarity">
    <text evidence="1">Belongs to the ParB family.</text>
</comment>
<organism evidence="4 5">
    <name type="scientific">Dendronalium phyllosphericum CENA369</name>
    <dbReference type="NCBI Taxonomy" id="1725256"/>
    <lineage>
        <taxon>Bacteria</taxon>
        <taxon>Bacillati</taxon>
        <taxon>Cyanobacteriota</taxon>
        <taxon>Cyanophyceae</taxon>
        <taxon>Nostocales</taxon>
        <taxon>Nostocaceae</taxon>
        <taxon>Dendronalium</taxon>
        <taxon>Dendronalium phyllosphericum</taxon>
    </lineage>
</organism>
<dbReference type="PANTHER" id="PTHR33375">
    <property type="entry name" value="CHROMOSOME-PARTITIONING PROTEIN PARB-RELATED"/>
    <property type="match status" value="1"/>
</dbReference>